<dbReference type="Proteomes" id="UP000190074">
    <property type="component" value="Unassembled WGS sequence"/>
</dbReference>
<evidence type="ECO:0000313" key="4">
    <source>
        <dbReference type="Proteomes" id="UP000190074"/>
    </source>
</evidence>
<keyword evidence="3" id="KW-0648">Protein biosynthesis</keyword>
<name>A0A1U0QJT1_9MYCO</name>
<evidence type="ECO:0000256" key="1">
    <source>
        <dbReference type="SAM" id="MobiDB-lite"/>
    </source>
</evidence>
<feature type="compositionally biased region" description="Low complexity" evidence="1">
    <location>
        <begin position="178"/>
        <end position="239"/>
    </location>
</feature>
<accession>A0A1U0QJT1</accession>
<dbReference type="AlphaFoldDB" id="A0A1U0QJT1"/>
<feature type="compositionally biased region" description="Polar residues" evidence="1">
    <location>
        <begin position="116"/>
        <end position="128"/>
    </location>
</feature>
<keyword evidence="2" id="KW-0812">Transmembrane</keyword>
<feature type="compositionally biased region" description="Polar residues" evidence="1">
    <location>
        <begin position="156"/>
        <end position="165"/>
    </location>
</feature>
<proteinExistence type="predicted"/>
<feature type="compositionally biased region" description="Gly residues" evidence="1">
    <location>
        <begin position="83"/>
        <end position="92"/>
    </location>
</feature>
<reference evidence="3 4" key="1">
    <citation type="submission" date="2016-11" db="EMBL/GenBank/DDBJ databases">
        <authorList>
            <consortium name="Pathogen Informatics"/>
        </authorList>
    </citation>
    <scope>NUCLEOTIDE SEQUENCE [LARGE SCALE GENOMIC DNA]</scope>
    <source>
        <strain evidence="3 4">911</strain>
    </source>
</reference>
<evidence type="ECO:0000256" key="2">
    <source>
        <dbReference type="SAM" id="Phobius"/>
    </source>
</evidence>
<keyword evidence="3" id="KW-0396">Initiation factor</keyword>
<sequence>MASGDIDSGNHYKANWCRVLQHRPDKPVVQRARQRVRAALVAVAVLAVGVGTVQVATMRTAPGSGFSTLATVGAEPTGPPGPTGGMTDGGGSQFQPPGLPPSMPDYQGGNNLPPLDQNSGISIYNSGNPQAPQQVPGQQGAQQPQQSWDQPAHGTQMPNYSTAPGYTQGPGKPNPDYQAPQQNSPQQGQQSPQQGQQQQQSPQQSQEQQQNQPEQQQQQQEQQDQGDQQRQQRCQAMSQQMDQFIQTAQQVADVVQQVGDAAEIVLPKGGGGSLGPDGERSPGRLPTQPLECGDCPPDRLPEGLPCEKVKAGPLRGLCNLANMIERECDPRAGDPECANQVPVCLKKDSWQAFQPEIIAERDEYIRLGKEFIQRNGGAVYKRDMTPELKDRKKRETDAARTADPVKYAGKQVGHGPDMVWGGGPGKLDARDLFPMDGPLNQSIGGQSNAFDTGYKATDFVKGVWSSAPKMKDKRCVATVPVF</sequence>
<protein>
    <submittedName>
        <fullName evidence="3">Transcription initiation factor TFIID, subunit TAF12 (Also component of histone acetyltransferase SAGA)</fullName>
    </submittedName>
</protein>
<keyword evidence="2" id="KW-1133">Transmembrane helix</keyword>
<gene>
    <name evidence="3" type="ORF">SAMEA2259716_00294</name>
</gene>
<dbReference type="EMBL" id="FVGW01000001">
    <property type="protein sequence ID" value="SKL37611.1"/>
    <property type="molecule type" value="Genomic_DNA"/>
</dbReference>
<feature type="compositionally biased region" description="Low complexity" evidence="1">
    <location>
        <begin position="129"/>
        <end position="146"/>
    </location>
</feature>
<dbReference type="RefSeq" id="WP_236745755.1">
    <property type="nucleotide sequence ID" value="NZ_FVGW01000001.1"/>
</dbReference>
<feature type="region of interest" description="Disordered" evidence="1">
    <location>
        <begin position="63"/>
        <end position="239"/>
    </location>
</feature>
<keyword evidence="3" id="KW-0808">Transferase</keyword>
<organism evidence="3 4">
    <name type="scientific">Mycobacteroides abscessus subsp. massiliense</name>
    <dbReference type="NCBI Taxonomy" id="1962118"/>
    <lineage>
        <taxon>Bacteria</taxon>
        <taxon>Bacillati</taxon>
        <taxon>Actinomycetota</taxon>
        <taxon>Actinomycetes</taxon>
        <taxon>Mycobacteriales</taxon>
        <taxon>Mycobacteriaceae</taxon>
        <taxon>Mycobacteroides</taxon>
        <taxon>Mycobacteroides abscessus</taxon>
    </lineage>
</organism>
<feature type="transmembrane region" description="Helical" evidence="2">
    <location>
        <begin position="36"/>
        <end position="56"/>
    </location>
</feature>
<evidence type="ECO:0000313" key="3">
    <source>
        <dbReference type="EMBL" id="SKL37611.1"/>
    </source>
</evidence>
<dbReference type="GO" id="GO:0016740">
    <property type="term" value="F:transferase activity"/>
    <property type="evidence" value="ECO:0007669"/>
    <property type="project" value="UniProtKB-KW"/>
</dbReference>
<dbReference type="GO" id="GO:0003743">
    <property type="term" value="F:translation initiation factor activity"/>
    <property type="evidence" value="ECO:0007669"/>
    <property type="project" value="UniProtKB-KW"/>
</dbReference>
<keyword evidence="2" id="KW-0472">Membrane</keyword>